<dbReference type="Proteomes" id="UP000823632">
    <property type="component" value="Unassembled WGS sequence"/>
</dbReference>
<proteinExistence type="predicted"/>
<comment type="caution">
    <text evidence="1">The sequence shown here is derived from an EMBL/GenBank/DDBJ whole genome shotgun (WGS) entry which is preliminary data.</text>
</comment>
<name>A0A9D9DP47_9BACT</name>
<evidence type="ECO:0000313" key="2">
    <source>
        <dbReference type="Proteomes" id="UP000823632"/>
    </source>
</evidence>
<evidence type="ECO:0000313" key="1">
    <source>
        <dbReference type="EMBL" id="MBO8431073.1"/>
    </source>
</evidence>
<organism evidence="1 2">
    <name type="scientific">Candidatus Scatousia excrementipullorum</name>
    <dbReference type="NCBI Taxonomy" id="2840936"/>
    <lineage>
        <taxon>Bacteria</taxon>
        <taxon>Candidatus Scatousia</taxon>
    </lineage>
</organism>
<reference evidence="1" key="2">
    <citation type="journal article" date="2021" name="PeerJ">
        <title>Extensive microbial diversity within the chicken gut microbiome revealed by metagenomics and culture.</title>
        <authorList>
            <person name="Gilroy R."/>
            <person name="Ravi A."/>
            <person name="Getino M."/>
            <person name="Pursley I."/>
            <person name="Horton D.L."/>
            <person name="Alikhan N.F."/>
            <person name="Baker D."/>
            <person name="Gharbi K."/>
            <person name="Hall N."/>
            <person name="Watson M."/>
            <person name="Adriaenssens E.M."/>
            <person name="Foster-Nyarko E."/>
            <person name="Jarju S."/>
            <person name="Secka A."/>
            <person name="Antonio M."/>
            <person name="Oren A."/>
            <person name="Chaudhuri R.R."/>
            <person name="La Ragione R."/>
            <person name="Hildebrand F."/>
            <person name="Pallen M.J."/>
        </authorList>
    </citation>
    <scope>NUCLEOTIDE SEQUENCE</scope>
    <source>
        <strain evidence="1">10192</strain>
    </source>
</reference>
<dbReference type="AlphaFoldDB" id="A0A9D9DP47"/>
<protein>
    <submittedName>
        <fullName evidence="1">Uncharacterized protein</fullName>
    </submittedName>
</protein>
<accession>A0A9D9DP47</accession>
<dbReference type="EMBL" id="JADIND010000146">
    <property type="protein sequence ID" value="MBO8431073.1"/>
    <property type="molecule type" value="Genomic_DNA"/>
</dbReference>
<reference evidence="1" key="1">
    <citation type="submission" date="2020-10" db="EMBL/GenBank/DDBJ databases">
        <authorList>
            <person name="Gilroy R."/>
        </authorList>
    </citation>
    <scope>NUCLEOTIDE SEQUENCE</scope>
    <source>
        <strain evidence="1">10192</strain>
    </source>
</reference>
<sequence>MNHDELFRVAFTEARAEVVQEFREELSSMEVALESFFNNVLECCNISSEELLKR</sequence>
<gene>
    <name evidence="1" type="ORF">IAC76_06760</name>
</gene>